<accession>A0A915IVV1</accession>
<evidence type="ECO:0000313" key="3">
    <source>
        <dbReference type="WBParaSite" id="nRc.2.0.1.t18208-RA"/>
    </source>
</evidence>
<keyword evidence="2" id="KW-1185">Reference proteome</keyword>
<dbReference type="AlphaFoldDB" id="A0A915IVV1"/>
<feature type="compositionally biased region" description="Polar residues" evidence="1">
    <location>
        <begin position="8"/>
        <end position="22"/>
    </location>
</feature>
<proteinExistence type="predicted"/>
<name>A0A915IVV1_ROMCU</name>
<dbReference type="Proteomes" id="UP000887565">
    <property type="component" value="Unplaced"/>
</dbReference>
<reference evidence="3" key="1">
    <citation type="submission" date="2022-11" db="UniProtKB">
        <authorList>
            <consortium name="WormBaseParasite"/>
        </authorList>
    </citation>
    <scope>IDENTIFICATION</scope>
</reference>
<organism evidence="2 3">
    <name type="scientific">Romanomermis culicivorax</name>
    <name type="common">Nematode worm</name>
    <dbReference type="NCBI Taxonomy" id="13658"/>
    <lineage>
        <taxon>Eukaryota</taxon>
        <taxon>Metazoa</taxon>
        <taxon>Ecdysozoa</taxon>
        <taxon>Nematoda</taxon>
        <taxon>Enoplea</taxon>
        <taxon>Dorylaimia</taxon>
        <taxon>Mermithida</taxon>
        <taxon>Mermithoidea</taxon>
        <taxon>Mermithidae</taxon>
        <taxon>Romanomermis</taxon>
    </lineage>
</organism>
<feature type="region of interest" description="Disordered" evidence="1">
    <location>
        <begin position="1"/>
        <end position="25"/>
    </location>
</feature>
<sequence>MRARKNKNGQSARNQNVGNVATHSWPLGRRGGPVWPLVTRTATIMLAAFGPCAHVTGRRRVRWRLTTPGFAEFEKQAPVTSVCRCVVTQE</sequence>
<dbReference type="WBParaSite" id="nRc.2.0.1.t18208-RA">
    <property type="protein sequence ID" value="nRc.2.0.1.t18208-RA"/>
    <property type="gene ID" value="nRc.2.0.1.g18208"/>
</dbReference>
<evidence type="ECO:0000256" key="1">
    <source>
        <dbReference type="SAM" id="MobiDB-lite"/>
    </source>
</evidence>
<protein>
    <submittedName>
        <fullName evidence="3">Uncharacterized protein</fullName>
    </submittedName>
</protein>
<evidence type="ECO:0000313" key="2">
    <source>
        <dbReference type="Proteomes" id="UP000887565"/>
    </source>
</evidence>